<feature type="compositionally biased region" description="Basic and acidic residues" evidence="1">
    <location>
        <begin position="87"/>
        <end position="102"/>
    </location>
</feature>
<dbReference type="EMBL" id="BMKX01000008">
    <property type="protein sequence ID" value="GGJ68061.1"/>
    <property type="molecule type" value="Genomic_DNA"/>
</dbReference>
<feature type="region of interest" description="Disordered" evidence="1">
    <location>
        <begin position="66"/>
        <end position="102"/>
    </location>
</feature>
<gene>
    <name evidence="2" type="ORF">GCM10007173_28550</name>
</gene>
<evidence type="ECO:0000313" key="3">
    <source>
        <dbReference type="Proteomes" id="UP000606115"/>
    </source>
</evidence>
<comment type="caution">
    <text evidence="2">The sequence shown here is derived from an EMBL/GenBank/DDBJ whole genome shotgun (WGS) entry which is preliminary data.</text>
</comment>
<evidence type="ECO:0000313" key="2">
    <source>
        <dbReference type="EMBL" id="GGJ68061.1"/>
    </source>
</evidence>
<proteinExistence type="predicted"/>
<keyword evidence="3" id="KW-1185">Reference proteome</keyword>
<accession>A0ABQ2DU15</accession>
<sequence length="102" mass="10681">MSLNPFQPDSFDGRRRESQKLMMMISSLTLVAAALAGSPGDTTATASQPQITDHIQSGKTIALTSASGDETKVAGSNAQRALPMSEAAEKTRDKNSDLADPS</sequence>
<reference evidence="3" key="1">
    <citation type="journal article" date="2019" name="Int. J. Syst. Evol. Microbiol.">
        <title>The Global Catalogue of Microorganisms (GCM) 10K type strain sequencing project: providing services to taxonomists for standard genome sequencing and annotation.</title>
        <authorList>
            <consortium name="The Broad Institute Genomics Platform"/>
            <consortium name="The Broad Institute Genome Sequencing Center for Infectious Disease"/>
            <person name="Wu L."/>
            <person name="Ma J."/>
        </authorList>
    </citation>
    <scope>NUCLEOTIDE SEQUENCE [LARGE SCALE GENOMIC DNA]</scope>
    <source>
        <strain evidence="3">CGMCC 1.3685</strain>
    </source>
</reference>
<dbReference type="GeneID" id="303305200"/>
<name>A0ABQ2DU15_9MICC</name>
<dbReference type="RefSeq" id="WP_096256348.1">
    <property type="nucleotide sequence ID" value="NZ_BMKX01000008.1"/>
</dbReference>
<dbReference type="Proteomes" id="UP000606115">
    <property type="component" value="Unassembled WGS sequence"/>
</dbReference>
<organism evidence="2 3">
    <name type="scientific">Glutamicibacter ardleyensis</name>
    <dbReference type="NCBI Taxonomy" id="225894"/>
    <lineage>
        <taxon>Bacteria</taxon>
        <taxon>Bacillati</taxon>
        <taxon>Actinomycetota</taxon>
        <taxon>Actinomycetes</taxon>
        <taxon>Micrococcales</taxon>
        <taxon>Micrococcaceae</taxon>
        <taxon>Glutamicibacter</taxon>
    </lineage>
</organism>
<protein>
    <submittedName>
        <fullName evidence="2">Uncharacterized protein</fullName>
    </submittedName>
</protein>
<feature type="compositionally biased region" description="Polar residues" evidence="1">
    <location>
        <begin position="66"/>
        <end position="79"/>
    </location>
</feature>
<evidence type="ECO:0000256" key="1">
    <source>
        <dbReference type="SAM" id="MobiDB-lite"/>
    </source>
</evidence>